<evidence type="ECO:0000259" key="6">
    <source>
        <dbReference type="PROSITE" id="PS50885"/>
    </source>
</evidence>
<keyword evidence="3" id="KW-0807">Transducer</keyword>
<dbReference type="SMART" id="SM00283">
    <property type="entry name" value="MA"/>
    <property type="match status" value="1"/>
</dbReference>
<dbReference type="Gene3D" id="3.30.450.20">
    <property type="entry name" value="PAS domain"/>
    <property type="match status" value="1"/>
</dbReference>
<proteinExistence type="inferred from homology"/>
<dbReference type="PROSITE" id="PS50885">
    <property type="entry name" value="HAMP"/>
    <property type="match status" value="2"/>
</dbReference>
<feature type="domain" description="HAMP" evidence="6">
    <location>
        <begin position="396"/>
        <end position="441"/>
    </location>
</feature>
<dbReference type="Pfam" id="PF00015">
    <property type="entry name" value="MCPsignal"/>
    <property type="match status" value="1"/>
</dbReference>
<reference evidence="7 8" key="1">
    <citation type="submission" date="2023-05" db="EMBL/GenBank/DDBJ databases">
        <title>Xanthomonas rydalmerenesis sp. nov., a novel Xanthomonas species isolated from Fragaria x ananassa.</title>
        <authorList>
            <person name="McKnight D.J.E."/>
            <person name="Wong-Bajracharya J."/>
            <person name="Okoh E.B."/>
            <person name="Snijders F."/>
            <person name="Lidbetter F."/>
            <person name="Webster J."/>
            <person name="Djordjevic S.P."/>
            <person name="Bogema D.R."/>
            <person name="Chapman T.A."/>
        </authorList>
    </citation>
    <scope>NUCLEOTIDE SEQUENCE [LARGE SCALE GENOMIC DNA]</scope>
    <source>
        <strain evidence="7 8">DAR34883</strain>
    </source>
</reference>
<evidence type="ECO:0000256" key="2">
    <source>
        <dbReference type="ARBA" id="ARBA00029447"/>
    </source>
</evidence>
<protein>
    <submittedName>
        <fullName evidence="7">Methyl-accepting chemotaxis protein</fullName>
    </submittedName>
</protein>
<dbReference type="PANTHER" id="PTHR43531:SF14">
    <property type="entry name" value="METHYL-ACCEPTING CHEMOTAXIS PROTEIN I-RELATED"/>
    <property type="match status" value="1"/>
</dbReference>
<dbReference type="CDD" id="cd11386">
    <property type="entry name" value="MCP_signal"/>
    <property type="match status" value="1"/>
</dbReference>
<dbReference type="InterPro" id="IPR004089">
    <property type="entry name" value="MCPsignal_dom"/>
</dbReference>
<organism evidence="7 8">
    <name type="scientific">Xanthomonas rydalmerensis</name>
    <dbReference type="NCBI Taxonomy" id="3046274"/>
    <lineage>
        <taxon>Bacteria</taxon>
        <taxon>Pseudomonadati</taxon>
        <taxon>Pseudomonadota</taxon>
        <taxon>Gammaproteobacteria</taxon>
        <taxon>Lysobacterales</taxon>
        <taxon>Lysobacteraceae</taxon>
        <taxon>Xanthomonas</taxon>
    </lineage>
</organism>
<evidence type="ECO:0000256" key="3">
    <source>
        <dbReference type="PROSITE-ProRule" id="PRU00284"/>
    </source>
</evidence>
<dbReference type="Proteomes" id="UP001302020">
    <property type="component" value="Chromosome"/>
</dbReference>
<dbReference type="Gene3D" id="1.10.287.950">
    <property type="entry name" value="Methyl-accepting chemotaxis protein"/>
    <property type="match status" value="1"/>
</dbReference>
<keyword evidence="8" id="KW-1185">Reference proteome</keyword>
<evidence type="ECO:0000313" key="8">
    <source>
        <dbReference type="Proteomes" id="UP001302020"/>
    </source>
</evidence>
<evidence type="ECO:0000259" key="5">
    <source>
        <dbReference type="PROSITE" id="PS50112"/>
    </source>
</evidence>
<dbReference type="RefSeq" id="WP_317843167.1">
    <property type="nucleotide sequence ID" value="NZ_CP126170.1"/>
</dbReference>
<dbReference type="PANTHER" id="PTHR43531">
    <property type="entry name" value="PROTEIN ICFG"/>
    <property type="match status" value="1"/>
</dbReference>
<evidence type="ECO:0000256" key="1">
    <source>
        <dbReference type="ARBA" id="ARBA00022481"/>
    </source>
</evidence>
<comment type="similarity">
    <text evidence="2">Belongs to the methyl-accepting chemotaxis (MCP) protein family.</text>
</comment>
<dbReference type="EMBL" id="CP126172">
    <property type="protein sequence ID" value="WOS38992.1"/>
    <property type="molecule type" value="Genomic_DNA"/>
</dbReference>
<dbReference type="SUPFAM" id="SSF55785">
    <property type="entry name" value="PYP-like sensor domain (PAS domain)"/>
    <property type="match status" value="1"/>
</dbReference>
<dbReference type="Gene3D" id="6.10.340.10">
    <property type="match status" value="1"/>
</dbReference>
<feature type="domain" description="PAS" evidence="5">
    <location>
        <begin position="269"/>
        <end position="311"/>
    </location>
</feature>
<dbReference type="Pfam" id="PF13188">
    <property type="entry name" value="PAS_8"/>
    <property type="match status" value="1"/>
</dbReference>
<dbReference type="SUPFAM" id="SSF58104">
    <property type="entry name" value="Methyl-accepting chemotaxis protein (MCP) signaling domain"/>
    <property type="match status" value="1"/>
</dbReference>
<evidence type="ECO:0000313" key="7">
    <source>
        <dbReference type="EMBL" id="WOS38992.1"/>
    </source>
</evidence>
<feature type="domain" description="HAMP" evidence="6">
    <location>
        <begin position="221"/>
        <end position="261"/>
    </location>
</feature>
<name>A0ABZ0JIF5_9XANT</name>
<dbReference type="InterPro" id="IPR051310">
    <property type="entry name" value="MCP_chemotaxis"/>
</dbReference>
<keyword evidence="1" id="KW-0488">Methylation</keyword>
<evidence type="ECO:0000259" key="4">
    <source>
        <dbReference type="PROSITE" id="PS50111"/>
    </source>
</evidence>
<feature type="domain" description="Methyl-accepting transducer" evidence="4">
    <location>
        <begin position="491"/>
        <end position="720"/>
    </location>
</feature>
<dbReference type="PROSITE" id="PS50111">
    <property type="entry name" value="CHEMOTAXIS_TRANSDUC_2"/>
    <property type="match status" value="1"/>
</dbReference>
<dbReference type="InterPro" id="IPR035965">
    <property type="entry name" value="PAS-like_dom_sf"/>
</dbReference>
<accession>A0ABZ0JIF5</accession>
<dbReference type="InterPro" id="IPR003660">
    <property type="entry name" value="HAMP_dom"/>
</dbReference>
<gene>
    <name evidence="7" type="ORF">QN243_11025</name>
</gene>
<sequence length="791" mass="83273">MKIMHMLGILVLVAVLALLALGGVGYTAQQGLLRSVAAQVTSSDALRNHMQADMMHDALRGDVTAALLAAARQDADGVKAARASLGEHAGEFRKALDDNQKLPLDGALRAQLDAAGPALQRYIAAADKVVTLAETQGDSSAAYADFTAQFARLETEMDTISDRILALNEQSRTAAEQQSQRATWQQTGAVLLAVLCLGAAAAWILRSVAQLLGGEPRVAMDAAQHIAEGRLDQPIPVAAKHGRSLMAALARMQRELRERIERERSVAAENLRIRTALDNASTGMYIADPDLTIIYANTALQTLLQTHAEDIRACAPAFDRAASLLGQSVTLLEVGNAQDAEIYQRLDRQGAAQREVRYREVCIAQEISAIRNAEGAHMGFVCEWRDRTAETRVEAEVAAVVRSAAAGDLSQRIDRTGKQGFFLMLAQQLNGLLDANAISIAEVSRLLSALADGDLGARMHGDFHGIFATMRDDANGTAERLADIVGRIQRAAGDIHSAATEIAQGNSDLSQRTEQQAASLEETAASMEELTATVKQNAEHARQANQLAAGAAAVASQGGAVVGQVVDTMSGIETASKKIADIISVIDGIAFQTNILALNAAVEAARAGEQGRGFAVVASEVRVLAQRSASAAKEIKGLIDDSVDRVATGAELVQRAGQTMQEIVASVGRVTDIMSEISSASQEQSAGIEQVNRTVTQMDESTQQNAALVEEATAAARSMEDQAAQLSDAVAVFRLEQQATRSAAPATASVAAAAPAQATATATATTVRHAPQANAQAIADAIGTQWQPLSA</sequence>
<dbReference type="InterPro" id="IPR000014">
    <property type="entry name" value="PAS"/>
</dbReference>
<dbReference type="PROSITE" id="PS50112">
    <property type="entry name" value="PAS"/>
    <property type="match status" value="1"/>
</dbReference>